<dbReference type="InterPro" id="IPR036061">
    <property type="entry name" value="CheW-like_dom_sf"/>
</dbReference>
<dbReference type="SUPFAM" id="SSF50341">
    <property type="entry name" value="CheW-like"/>
    <property type="match status" value="1"/>
</dbReference>
<dbReference type="PANTHER" id="PTHR43395">
    <property type="entry name" value="SENSOR HISTIDINE KINASE CHEA"/>
    <property type="match status" value="1"/>
</dbReference>
<dbReference type="Proteomes" id="UP000652176">
    <property type="component" value="Unassembled WGS sequence"/>
</dbReference>
<evidence type="ECO:0000256" key="7">
    <source>
        <dbReference type="ARBA" id="ARBA00022741"/>
    </source>
</evidence>
<reference evidence="16 17" key="1">
    <citation type="submission" date="2020-09" db="EMBL/GenBank/DDBJ databases">
        <title>Methylomonas albis sp. nov. and Methylomonas fluvii sp. nov.: Two cold-adapted methanotrophs from the River Elbe and an amended description of Methylovulum psychrotolerans strain Eb1.</title>
        <authorList>
            <person name="Bussmann I.K."/>
            <person name="Klings K.-W."/>
            <person name="Warnstedt J."/>
            <person name="Hoppert M."/>
            <person name="Saborowski A."/>
            <person name="Horn F."/>
            <person name="Liebner S."/>
        </authorList>
    </citation>
    <scope>NUCLEOTIDE SEQUENCE [LARGE SCALE GENOMIC DNA]</scope>
    <source>
        <strain evidence="16 17">EbA</strain>
    </source>
</reference>
<dbReference type="SUPFAM" id="SSF47384">
    <property type="entry name" value="Homodimeric domain of signal transducing histidine kinase"/>
    <property type="match status" value="1"/>
</dbReference>
<dbReference type="PANTHER" id="PTHR43395:SF10">
    <property type="entry name" value="CHEMOTAXIS PROTEIN CHEA"/>
    <property type="match status" value="1"/>
</dbReference>
<accession>A0ABR9D5X0</accession>
<dbReference type="InterPro" id="IPR036890">
    <property type="entry name" value="HATPase_C_sf"/>
</dbReference>
<evidence type="ECO:0000259" key="14">
    <source>
        <dbReference type="PROSITE" id="PS50851"/>
    </source>
</evidence>
<dbReference type="PROSITE" id="PS50109">
    <property type="entry name" value="HIS_KIN"/>
    <property type="match status" value="1"/>
</dbReference>
<feature type="domain" description="HPt" evidence="15">
    <location>
        <begin position="3"/>
        <end position="107"/>
    </location>
</feature>
<dbReference type="SMART" id="SM00260">
    <property type="entry name" value="CheW"/>
    <property type="match status" value="1"/>
</dbReference>
<evidence type="ECO:0000256" key="1">
    <source>
        <dbReference type="ARBA" id="ARBA00000085"/>
    </source>
</evidence>
<dbReference type="InterPro" id="IPR036097">
    <property type="entry name" value="HisK_dim/P_sf"/>
</dbReference>
<dbReference type="InterPro" id="IPR008207">
    <property type="entry name" value="Sig_transdc_His_kin_Hpt_dom"/>
</dbReference>
<dbReference type="InterPro" id="IPR002545">
    <property type="entry name" value="CheW-lke_dom"/>
</dbReference>
<dbReference type="PRINTS" id="PR00344">
    <property type="entry name" value="BCTRLSENSOR"/>
</dbReference>
<evidence type="ECO:0000256" key="11">
    <source>
        <dbReference type="ARBA" id="ARBA00035100"/>
    </source>
</evidence>
<evidence type="ECO:0000259" key="15">
    <source>
        <dbReference type="PROSITE" id="PS50894"/>
    </source>
</evidence>
<keyword evidence="10" id="KW-0902">Two-component regulatory system</keyword>
<evidence type="ECO:0000256" key="10">
    <source>
        <dbReference type="ARBA" id="ARBA00023012"/>
    </source>
</evidence>
<evidence type="ECO:0000256" key="8">
    <source>
        <dbReference type="ARBA" id="ARBA00022777"/>
    </source>
</evidence>
<dbReference type="Gene3D" id="3.30.565.10">
    <property type="entry name" value="Histidine kinase-like ATPase, C-terminal domain"/>
    <property type="match status" value="1"/>
</dbReference>
<dbReference type="EMBL" id="JACXSS010000001">
    <property type="protein sequence ID" value="MBD9358473.1"/>
    <property type="molecule type" value="Genomic_DNA"/>
</dbReference>
<dbReference type="Gene3D" id="1.20.120.160">
    <property type="entry name" value="HPT domain"/>
    <property type="match status" value="1"/>
</dbReference>
<dbReference type="Pfam" id="PF02518">
    <property type="entry name" value="HATPase_c"/>
    <property type="match status" value="1"/>
</dbReference>
<evidence type="ECO:0000256" key="2">
    <source>
        <dbReference type="ARBA" id="ARBA00012438"/>
    </source>
</evidence>
<keyword evidence="9" id="KW-0067">ATP-binding</keyword>
<evidence type="ECO:0000313" key="17">
    <source>
        <dbReference type="Proteomes" id="UP000652176"/>
    </source>
</evidence>
<evidence type="ECO:0000256" key="6">
    <source>
        <dbReference type="ARBA" id="ARBA00022679"/>
    </source>
</evidence>
<dbReference type="RefSeq" id="WP_192376689.1">
    <property type="nucleotide sequence ID" value="NZ_CAJHIV010000001.1"/>
</dbReference>
<dbReference type="Pfam" id="PF01584">
    <property type="entry name" value="CheW"/>
    <property type="match status" value="1"/>
</dbReference>
<keyword evidence="6" id="KW-0808">Transferase</keyword>
<evidence type="ECO:0000313" key="16">
    <source>
        <dbReference type="EMBL" id="MBD9358473.1"/>
    </source>
</evidence>
<dbReference type="PROSITE" id="PS50894">
    <property type="entry name" value="HPT"/>
    <property type="match status" value="1"/>
</dbReference>
<dbReference type="InterPro" id="IPR037006">
    <property type="entry name" value="CheA-like_homodim_sf"/>
</dbReference>
<dbReference type="Gene3D" id="2.30.30.40">
    <property type="entry name" value="SH3 Domains"/>
    <property type="match status" value="1"/>
</dbReference>
<dbReference type="SUPFAM" id="SSF55874">
    <property type="entry name" value="ATPase domain of HSP90 chaperone/DNA topoisomerase II/histidine kinase"/>
    <property type="match status" value="1"/>
</dbReference>
<evidence type="ECO:0000256" key="4">
    <source>
        <dbReference type="ARBA" id="ARBA00022500"/>
    </source>
</evidence>
<dbReference type="PROSITE" id="PS50851">
    <property type="entry name" value="CHEW"/>
    <property type="match status" value="1"/>
</dbReference>
<dbReference type="Pfam" id="PF02895">
    <property type="entry name" value="H-kinase_dim"/>
    <property type="match status" value="1"/>
</dbReference>
<dbReference type="SUPFAM" id="SSF47226">
    <property type="entry name" value="Histidine-containing phosphotransfer domain, HPT domain"/>
    <property type="match status" value="1"/>
</dbReference>
<keyword evidence="17" id="KW-1185">Reference proteome</keyword>
<protein>
    <recommendedName>
        <fullName evidence="3">Chemotaxis protein CheA</fullName>
        <ecNumber evidence="2">2.7.13.3</ecNumber>
    </recommendedName>
</protein>
<feature type="modified residue" description="Phosphohistidine" evidence="12">
    <location>
        <position position="50"/>
    </location>
</feature>
<organism evidence="16 17">
    <name type="scientific">Methylomonas albis</name>
    <dbReference type="NCBI Taxonomy" id="1854563"/>
    <lineage>
        <taxon>Bacteria</taxon>
        <taxon>Pseudomonadati</taxon>
        <taxon>Pseudomonadota</taxon>
        <taxon>Gammaproteobacteria</taxon>
        <taxon>Methylococcales</taxon>
        <taxon>Methylococcaceae</taxon>
        <taxon>Methylomonas</taxon>
    </lineage>
</organism>
<feature type="domain" description="CheW-like" evidence="14">
    <location>
        <begin position="587"/>
        <end position="715"/>
    </location>
</feature>
<name>A0ABR9D5X0_9GAMM</name>
<feature type="domain" description="Histidine kinase" evidence="13">
    <location>
        <begin position="376"/>
        <end position="585"/>
    </location>
</feature>
<dbReference type="InterPro" id="IPR051315">
    <property type="entry name" value="Bact_Chemotaxis_CheA"/>
</dbReference>
<comment type="catalytic activity">
    <reaction evidence="1">
        <text>ATP + protein L-histidine = ADP + protein N-phospho-L-histidine.</text>
        <dbReference type="EC" id="2.7.13.3"/>
    </reaction>
</comment>
<dbReference type="CDD" id="cd00731">
    <property type="entry name" value="CheA_reg"/>
    <property type="match status" value="1"/>
</dbReference>
<keyword evidence="5 12" id="KW-0597">Phosphoprotein</keyword>
<dbReference type="InterPro" id="IPR003594">
    <property type="entry name" value="HATPase_dom"/>
</dbReference>
<dbReference type="Pfam" id="PF01627">
    <property type="entry name" value="Hpt"/>
    <property type="match status" value="1"/>
</dbReference>
<dbReference type="InterPro" id="IPR036641">
    <property type="entry name" value="HPT_dom_sf"/>
</dbReference>
<comment type="caution">
    <text evidence="16">The sequence shown here is derived from an EMBL/GenBank/DDBJ whole genome shotgun (WGS) entry which is preliminary data.</text>
</comment>
<sequence>MSIDAEMKAALVTFTIESLELLQDMEDGLLSLEDGEDPTERINSIFRAAHTIKGSSGLFGLDHIVKFTHVVESVLDLVREGKVAVSSELIAVLLPCCDHMALLIRAVIDGDVDENPTTTAAGDDLLVELRPFLECDSDNKVAAFTPAQERFEASGGGDVETGDWHLSLRFGADSLRSGMDPLSFIRYLSTLGNIVNLTTITNSIPAAEDMDPETNYLGFEIDVKSHAGKEALENVFEFVRGDSLIHILPLESAIGDYIELIRSLPEDDIFLGELLVKSGVLTKRELDEGLSKQKIDSENSQTAQPIGEILVGQRVVQQPLINAALEKQKQIKDNKARENQSIRVDAERLDKLIDLIGELVISSAGVNLRALQVAETVLLEATSEMMRLVEEVRDSALQLRMVPIGSTFSRFQRVVRDVSKDLGKEINLVITGGDTEVDKSVVEKIGDPLMHLVRNAMDHGIESAEVRQQNGKPSQGSLRLNAYHESGTIAIEVGDDGGGLNRERILAKAVEKGLVAADAKLTDQEVYALIFEPGFSTAAQISNLSGRGVGMDVVKRNVTDLRGSIEVESSMGVGTTIRVRLPLTLAIIDGFLVGVGKASFVVPLDRVVECLELTNDTETHDYMDLRGEVLPFIRLRSLFGIVEQPPRRSNVIVVEVAGSKTGLVVDRLLGEFQTVIKPLGKLFAHVQGLGGSTILGSGEVALILDVPVLVSSFEQKLQRNTQLYPA</sequence>
<dbReference type="InterPro" id="IPR004358">
    <property type="entry name" value="Sig_transdc_His_kin-like_C"/>
</dbReference>
<dbReference type="InterPro" id="IPR005467">
    <property type="entry name" value="His_kinase_dom"/>
</dbReference>
<evidence type="ECO:0000259" key="13">
    <source>
        <dbReference type="PROSITE" id="PS50109"/>
    </source>
</evidence>
<keyword evidence="8" id="KW-0418">Kinase</keyword>
<dbReference type="SMART" id="SM00387">
    <property type="entry name" value="HATPase_c"/>
    <property type="match status" value="1"/>
</dbReference>
<keyword evidence="4" id="KW-0145">Chemotaxis</keyword>
<gene>
    <name evidence="16" type="ORF">IE877_21785</name>
</gene>
<dbReference type="SMART" id="SM01231">
    <property type="entry name" value="H-kinase_dim"/>
    <property type="match status" value="1"/>
</dbReference>
<dbReference type="SMART" id="SM00073">
    <property type="entry name" value="HPT"/>
    <property type="match status" value="1"/>
</dbReference>
<evidence type="ECO:0000256" key="12">
    <source>
        <dbReference type="PROSITE-ProRule" id="PRU00110"/>
    </source>
</evidence>
<evidence type="ECO:0000256" key="5">
    <source>
        <dbReference type="ARBA" id="ARBA00022553"/>
    </source>
</evidence>
<dbReference type="CDD" id="cd00088">
    <property type="entry name" value="HPT"/>
    <property type="match status" value="1"/>
</dbReference>
<dbReference type="EC" id="2.7.13.3" evidence="2"/>
<evidence type="ECO:0000256" key="9">
    <source>
        <dbReference type="ARBA" id="ARBA00022840"/>
    </source>
</evidence>
<proteinExistence type="predicted"/>
<keyword evidence="7" id="KW-0547">Nucleotide-binding</keyword>
<dbReference type="InterPro" id="IPR004105">
    <property type="entry name" value="CheA-like_dim"/>
</dbReference>
<dbReference type="CDD" id="cd16916">
    <property type="entry name" value="HATPase_CheA-like"/>
    <property type="match status" value="1"/>
</dbReference>
<comment type="function">
    <text evidence="11">Involved in the transmission of sensory signals from the chemoreceptors to the flagellar motors. CheA is autophosphorylated; it can transfer its phosphate group to either CheB or CheY.</text>
</comment>
<dbReference type="Gene3D" id="1.10.287.560">
    <property type="entry name" value="Histidine kinase CheA-like, homodimeric domain"/>
    <property type="match status" value="1"/>
</dbReference>
<evidence type="ECO:0000256" key="3">
    <source>
        <dbReference type="ARBA" id="ARBA00021495"/>
    </source>
</evidence>